<comment type="caution">
    <text evidence="1">The sequence shown here is derived from an EMBL/GenBank/DDBJ whole genome shotgun (WGS) entry which is preliminary data.</text>
</comment>
<accession>A0A1F7UPF1</accession>
<dbReference type="Proteomes" id="UP000176897">
    <property type="component" value="Unassembled WGS sequence"/>
</dbReference>
<sequence length="147" mass="16211">MKPFFAYPADGEVFKLTLNGDASDNQPLAMVHTDGYTGKWKHNGRVVKGAQTCRFKLVAIGYCRDFEEVKRKLAPHGKIPEGQWRQAFKASYRKPDGKGQIGVADSSWSDPDGNAAFPCVHGYGRSGFDWVGSAFSGGWHWLVAVSE</sequence>
<dbReference type="EMBL" id="MGEJ01000014">
    <property type="protein sequence ID" value="OGL80115.1"/>
    <property type="molecule type" value="Genomic_DNA"/>
</dbReference>
<dbReference type="AlphaFoldDB" id="A0A1F7UPF1"/>
<evidence type="ECO:0000313" key="2">
    <source>
        <dbReference type="Proteomes" id="UP000176897"/>
    </source>
</evidence>
<protein>
    <submittedName>
        <fullName evidence="1">Uncharacterized protein</fullName>
    </submittedName>
</protein>
<gene>
    <name evidence="1" type="ORF">A3B21_01935</name>
</gene>
<organism evidence="1 2">
    <name type="scientific">Candidatus Uhrbacteria bacterium RIFCSPLOWO2_01_FULL_47_24</name>
    <dbReference type="NCBI Taxonomy" id="1802401"/>
    <lineage>
        <taxon>Bacteria</taxon>
        <taxon>Candidatus Uhriibacteriota</taxon>
    </lineage>
</organism>
<evidence type="ECO:0000313" key="1">
    <source>
        <dbReference type="EMBL" id="OGL80115.1"/>
    </source>
</evidence>
<name>A0A1F7UPF1_9BACT</name>
<dbReference type="STRING" id="1802401.A3B21_01935"/>
<proteinExistence type="predicted"/>
<reference evidence="1 2" key="1">
    <citation type="journal article" date="2016" name="Nat. Commun.">
        <title>Thousands of microbial genomes shed light on interconnected biogeochemical processes in an aquifer system.</title>
        <authorList>
            <person name="Anantharaman K."/>
            <person name="Brown C.T."/>
            <person name="Hug L.A."/>
            <person name="Sharon I."/>
            <person name="Castelle C.J."/>
            <person name="Probst A.J."/>
            <person name="Thomas B.C."/>
            <person name="Singh A."/>
            <person name="Wilkins M.J."/>
            <person name="Karaoz U."/>
            <person name="Brodie E.L."/>
            <person name="Williams K.H."/>
            <person name="Hubbard S.S."/>
            <person name="Banfield J.F."/>
        </authorList>
    </citation>
    <scope>NUCLEOTIDE SEQUENCE [LARGE SCALE GENOMIC DNA]</scope>
</reference>